<dbReference type="PROSITE" id="PS50011">
    <property type="entry name" value="PROTEIN_KINASE_DOM"/>
    <property type="match status" value="1"/>
</dbReference>
<sequence length="612" mass="68408">MGDPALGATSLLLQLFGAAIEGYKIFRCATSADVEIKTFVLRLKVEQCRLSRWGELAGLSGYNDAKVFNRHVDVQEPWLVDVLKQITMVLDGLSRLVDYHASTSPAQLILDADVSATRTLDISGPLDQSSAVHKVYAELMESKAYERIVSPSSKYPKGLNHLFQLAEDVFVVSKEPKRLVWAIRDQRRFRLELKTLRQLTDHLHEAVSDNQMGQLLESSHQTWLYVLQLSNTVQDMKALLAAQQETRDHQKNVDSTSDRLESQLHATMERVTSFAIRTSSLEMEGSMSMGLHNRPGLKQLSEEDDGYRTLATLDGKHVWIEWRSYQVSLVSDQEGIVERIPDPQSVQNVKRLTWLLSQSDQPDEFHQPKSLGYVDDIDELRFGVILDPMAEGSRSLLSLFSAPRIGPLGQYAIARQIAESLLYLHAVNWLHKGLRSAGIVFGQTASESVGGLGHLFVSGFGFSRPSDHSFTTSGPPHDDKWLLYCHPDYLDQGRKAGYRKSYDIYSLGIILIEVAHWKPIDQILQPSHSGRDSALGEQRQDIRVRILDGGVVLEQVRQNMGDRYADATRACIEGVTAFGLQSGVDESNPHVAALLQQAFIEAVVDPLKAIVV</sequence>
<dbReference type="Gene3D" id="1.10.510.10">
    <property type="entry name" value="Transferase(Phosphotransferase) domain 1"/>
    <property type="match status" value="1"/>
</dbReference>
<dbReference type="Pfam" id="PF14479">
    <property type="entry name" value="HeLo"/>
    <property type="match status" value="1"/>
</dbReference>
<evidence type="ECO:0000259" key="1">
    <source>
        <dbReference type="PROSITE" id="PS50011"/>
    </source>
</evidence>
<dbReference type="GO" id="GO:0005524">
    <property type="term" value="F:ATP binding"/>
    <property type="evidence" value="ECO:0007669"/>
    <property type="project" value="InterPro"/>
</dbReference>
<dbReference type="Proteomes" id="UP000310121">
    <property type="component" value="Unassembled WGS sequence"/>
</dbReference>
<gene>
    <name evidence="2" type="ORF">D6C90_05031</name>
</gene>
<evidence type="ECO:0000313" key="3">
    <source>
        <dbReference type="Proteomes" id="UP000310121"/>
    </source>
</evidence>
<organism evidence="2 3">
    <name type="scientific">Aureobasidium pullulans</name>
    <name type="common">Black yeast</name>
    <name type="synonym">Pullularia pullulans</name>
    <dbReference type="NCBI Taxonomy" id="5580"/>
    <lineage>
        <taxon>Eukaryota</taxon>
        <taxon>Fungi</taxon>
        <taxon>Dikarya</taxon>
        <taxon>Ascomycota</taxon>
        <taxon>Pezizomycotina</taxon>
        <taxon>Dothideomycetes</taxon>
        <taxon>Dothideomycetidae</taxon>
        <taxon>Dothideales</taxon>
        <taxon>Saccotheciaceae</taxon>
        <taxon>Aureobasidium</taxon>
    </lineage>
</organism>
<dbReference type="SUPFAM" id="SSF56112">
    <property type="entry name" value="Protein kinase-like (PK-like)"/>
    <property type="match status" value="1"/>
</dbReference>
<evidence type="ECO:0000313" key="2">
    <source>
        <dbReference type="EMBL" id="THZ43489.1"/>
    </source>
</evidence>
<dbReference type="EMBL" id="QZBN01000435">
    <property type="protein sequence ID" value="THZ43489.1"/>
    <property type="molecule type" value="Genomic_DNA"/>
</dbReference>
<dbReference type="PANTHER" id="PTHR37542:SF1">
    <property type="entry name" value="PRION-INHIBITION AND PROPAGATION HELO DOMAIN-CONTAINING PROTEIN"/>
    <property type="match status" value="1"/>
</dbReference>
<dbReference type="InterPro" id="IPR011009">
    <property type="entry name" value="Kinase-like_dom_sf"/>
</dbReference>
<feature type="domain" description="Protein kinase" evidence="1">
    <location>
        <begin position="307"/>
        <end position="612"/>
    </location>
</feature>
<dbReference type="PANTHER" id="PTHR37542">
    <property type="entry name" value="HELO DOMAIN-CONTAINING PROTEIN-RELATED"/>
    <property type="match status" value="1"/>
</dbReference>
<dbReference type="InterPro" id="IPR000719">
    <property type="entry name" value="Prot_kinase_dom"/>
</dbReference>
<dbReference type="Gene3D" id="1.20.120.1020">
    <property type="entry name" value="Prion-inhibition and propagation, HeLo domain"/>
    <property type="match status" value="1"/>
</dbReference>
<comment type="caution">
    <text evidence="2">The sequence shown here is derived from an EMBL/GenBank/DDBJ whole genome shotgun (WGS) entry which is preliminary data.</text>
</comment>
<accession>A0A4S9UWQ3</accession>
<reference evidence="2 3" key="1">
    <citation type="submission" date="2018-10" db="EMBL/GenBank/DDBJ databases">
        <title>Fifty Aureobasidium pullulans genomes reveal a recombining polyextremotolerant generalist.</title>
        <authorList>
            <person name="Gostincar C."/>
            <person name="Turk M."/>
            <person name="Zajc J."/>
            <person name="Gunde-Cimerman N."/>
        </authorList>
    </citation>
    <scope>NUCLEOTIDE SEQUENCE [LARGE SCALE GENOMIC DNA]</scope>
    <source>
        <strain evidence="2 3">EXF-3844</strain>
    </source>
</reference>
<dbReference type="GO" id="GO:0004672">
    <property type="term" value="F:protein kinase activity"/>
    <property type="evidence" value="ECO:0007669"/>
    <property type="project" value="InterPro"/>
</dbReference>
<protein>
    <recommendedName>
        <fullName evidence="1">Protein kinase domain-containing protein</fullName>
    </recommendedName>
</protein>
<proteinExistence type="predicted"/>
<dbReference type="AlphaFoldDB" id="A0A4S9UWQ3"/>
<dbReference type="InterPro" id="IPR029498">
    <property type="entry name" value="HeLo_dom"/>
</dbReference>
<dbReference type="InterPro" id="IPR038305">
    <property type="entry name" value="HeLo_sf"/>
</dbReference>
<name>A0A4S9UWQ3_AURPU</name>